<dbReference type="InterPro" id="IPR037120">
    <property type="entry name" value="Haem_peroxidase_sf_animal"/>
</dbReference>
<evidence type="ECO:0000256" key="4">
    <source>
        <dbReference type="ARBA" id="ARBA00023004"/>
    </source>
</evidence>
<evidence type="ECO:0000313" key="5">
    <source>
        <dbReference type="EMBL" id="AIC29820.1"/>
    </source>
</evidence>
<organism evidence="5 6">
    <name type="scientific">Rhizobium etli bv. mimosae str. IE4771</name>
    <dbReference type="NCBI Taxonomy" id="1432050"/>
    <lineage>
        <taxon>Bacteria</taxon>
        <taxon>Pseudomonadati</taxon>
        <taxon>Pseudomonadota</taxon>
        <taxon>Alphaproteobacteria</taxon>
        <taxon>Hyphomicrobiales</taxon>
        <taxon>Rhizobiaceae</taxon>
        <taxon>Rhizobium/Agrobacterium group</taxon>
        <taxon>Rhizobium</taxon>
    </lineage>
</organism>
<geneLocation type="plasmid" evidence="5 6">
    <name>pRetIE4771b</name>
</geneLocation>
<keyword evidence="3" id="KW-0560">Oxidoreductase</keyword>
<dbReference type="PRINTS" id="PR00457">
    <property type="entry name" value="ANPEROXIDASE"/>
</dbReference>
<dbReference type="GO" id="GO:0006979">
    <property type="term" value="P:response to oxidative stress"/>
    <property type="evidence" value="ECO:0007669"/>
    <property type="project" value="InterPro"/>
</dbReference>
<dbReference type="AlphaFoldDB" id="A0A060ICM4"/>
<dbReference type="SUPFAM" id="SSF48113">
    <property type="entry name" value="Heme-dependent peroxidases"/>
    <property type="match status" value="1"/>
</dbReference>
<dbReference type="RefSeq" id="WP_051649919.1">
    <property type="nucleotide sequence ID" value="NZ_CP006988.1"/>
</dbReference>
<accession>A0A060ICM4</accession>
<dbReference type="PANTHER" id="PTHR11903:SF39">
    <property type="entry name" value="PROSTAGLANDIN G_H SYNTHASE 2-LIKE"/>
    <property type="match status" value="1"/>
</dbReference>
<dbReference type="PROSITE" id="PS50292">
    <property type="entry name" value="PEROXIDASE_3"/>
    <property type="match status" value="1"/>
</dbReference>
<dbReference type="GO" id="GO:0005737">
    <property type="term" value="C:cytoplasm"/>
    <property type="evidence" value="ECO:0007669"/>
    <property type="project" value="TreeGrafter"/>
</dbReference>
<dbReference type="KEGG" id="rei:IE4771_PB00086"/>
<keyword evidence="4" id="KW-0408">Iron</keyword>
<dbReference type="GO" id="GO:0046872">
    <property type="term" value="F:metal ion binding"/>
    <property type="evidence" value="ECO:0007669"/>
    <property type="project" value="UniProtKB-KW"/>
</dbReference>
<reference evidence="5 6" key="1">
    <citation type="submission" date="2013-12" db="EMBL/GenBank/DDBJ databases">
        <title>Complete genome sequence of Rhizobium etli bv. mimosae IE4771.</title>
        <authorList>
            <person name="Bustos P."/>
            <person name="Santamaria R.I."/>
            <person name="Lozano L."/>
            <person name="Ormeno-Orrillo E."/>
            <person name="Rogel M.A."/>
            <person name="Romero D."/>
            <person name="Cevallos M.A."/>
            <person name="Martinez-Romero E."/>
            <person name="Gonzalez V."/>
        </authorList>
    </citation>
    <scope>NUCLEOTIDE SEQUENCE [LARGE SCALE GENOMIC DNA]</scope>
    <source>
        <strain evidence="5 6">IE4771</strain>
        <plasmid evidence="6">Plasmid pRetIE4771b</plasmid>
    </source>
</reference>
<gene>
    <name evidence="5" type="ORF">IE4771_PB00086</name>
</gene>
<evidence type="ECO:0000313" key="6">
    <source>
        <dbReference type="Proteomes" id="UP000027180"/>
    </source>
</evidence>
<dbReference type="PANTHER" id="PTHR11903">
    <property type="entry name" value="PROSTAGLANDIN G/H SYNTHASE"/>
    <property type="match status" value="1"/>
</dbReference>
<dbReference type="InterPro" id="IPR019791">
    <property type="entry name" value="Haem_peroxidase_animal"/>
</dbReference>
<evidence type="ECO:0000256" key="1">
    <source>
        <dbReference type="ARBA" id="ARBA00022723"/>
    </source>
</evidence>
<dbReference type="Gene3D" id="1.10.640.10">
    <property type="entry name" value="Haem peroxidase domain superfamily, animal type"/>
    <property type="match status" value="1"/>
</dbReference>
<dbReference type="GO" id="GO:0016702">
    <property type="term" value="F:oxidoreductase activity, acting on single donors with incorporation of molecular oxygen, incorporation of two atoms of oxygen"/>
    <property type="evidence" value="ECO:0007669"/>
    <property type="project" value="TreeGrafter"/>
</dbReference>
<name>A0A060ICM4_RHIET</name>
<sequence length="541" mass="61330">MIFHRDKSADGFVRRLRSYILQRFEGVWHFLEKVPFAARVINKVLINTAVTSTRSRPHPSSTLSPYTSWQSLTDKSYFARHLPASATAFPLPPIDDVLSLFHRDPGKARQCPKSTLLFPVFAQYLTDGFLRTEMNDRTRTTSNHEIDLSPLYGRTKEQTDALRTRQQDASLRGRLKFQGINGEIYPPFLFEEDGKTVRPEFCNADGKPLLDAPLGFDAASQNGYERQIFAVGGDRVNATPMVSMLNTLFLREHNRLAAELTARNPTWDDEQVFQTARSILIVIFIKVVIEEYINHISSACFKLRAEPAVAWKAKWNRPNWMTVEFALLYRWHSMVPDDLLWNDATIPATAMLHDNRHLTSVGMQQALFNTSTQNACALGVFNTPTFLTAVEKGAILQGRNLNVQTYNSYRRAMGLRPVSDFAQMTGDSVRQKALSDLYGAPDRLEFYVGLFAEDVNANTPMPLLIGVMVALDAFSQALTNPLMSEHVYNSATFTDWGMTEVGKPQSIAAIARRQLGDSANDLLLDKVRMTRKDWQRIFDRF</sequence>
<dbReference type="GO" id="GO:0006631">
    <property type="term" value="P:fatty acid metabolic process"/>
    <property type="evidence" value="ECO:0007669"/>
    <property type="project" value="UniProtKB-ARBA"/>
</dbReference>
<dbReference type="Pfam" id="PF03098">
    <property type="entry name" value="An_peroxidase"/>
    <property type="match status" value="1"/>
</dbReference>
<proteinExistence type="predicted"/>
<keyword evidence="2" id="KW-0223">Dioxygenase</keyword>
<keyword evidence="5" id="KW-0614">Plasmid</keyword>
<dbReference type="HOGENOM" id="CLU_022428_0_0_5"/>
<dbReference type="EMBL" id="CP006988">
    <property type="protein sequence ID" value="AIC29820.1"/>
    <property type="molecule type" value="Genomic_DNA"/>
</dbReference>
<keyword evidence="1" id="KW-0479">Metal-binding</keyword>
<dbReference type="OrthoDB" id="9765610at2"/>
<dbReference type="Proteomes" id="UP000027180">
    <property type="component" value="Plasmid pRetIE4771b"/>
</dbReference>
<dbReference type="GO" id="GO:0004666">
    <property type="term" value="F:prostaglandin-endoperoxide synthase activity"/>
    <property type="evidence" value="ECO:0007669"/>
    <property type="project" value="TreeGrafter"/>
</dbReference>
<dbReference type="InterPro" id="IPR050783">
    <property type="entry name" value="Oxylipin_biosynth_metab"/>
</dbReference>
<dbReference type="GO" id="GO:0020037">
    <property type="term" value="F:heme binding"/>
    <property type="evidence" value="ECO:0007669"/>
    <property type="project" value="InterPro"/>
</dbReference>
<protein>
    <submittedName>
        <fullName evidence="5">Animal heme peroxidase protein</fullName>
    </submittedName>
</protein>
<dbReference type="InterPro" id="IPR010255">
    <property type="entry name" value="Haem_peroxidase_sf"/>
</dbReference>
<evidence type="ECO:0000256" key="3">
    <source>
        <dbReference type="ARBA" id="ARBA00023002"/>
    </source>
</evidence>
<keyword evidence="5" id="KW-0575">Peroxidase</keyword>
<dbReference type="GO" id="GO:0004601">
    <property type="term" value="F:peroxidase activity"/>
    <property type="evidence" value="ECO:0007669"/>
    <property type="project" value="UniProtKB-KW"/>
</dbReference>
<evidence type="ECO:0000256" key="2">
    <source>
        <dbReference type="ARBA" id="ARBA00022964"/>
    </source>
</evidence>